<organism evidence="4 5">
    <name type="scientific">Rhodohalobacter barkolensis</name>
    <dbReference type="NCBI Taxonomy" id="2053187"/>
    <lineage>
        <taxon>Bacteria</taxon>
        <taxon>Pseudomonadati</taxon>
        <taxon>Balneolota</taxon>
        <taxon>Balneolia</taxon>
        <taxon>Balneolales</taxon>
        <taxon>Balneolaceae</taxon>
        <taxon>Rhodohalobacter</taxon>
    </lineage>
</organism>
<feature type="domain" description="Peptidase M1 membrane alanine aminopeptidase" evidence="2">
    <location>
        <begin position="283"/>
        <end position="440"/>
    </location>
</feature>
<dbReference type="CDD" id="cd09603">
    <property type="entry name" value="M1_APN_like"/>
    <property type="match status" value="1"/>
</dbReference>
<dbReference type="OrthoDB" id="100605at2"/>
<keyword evidence="5" id="KW-1185">Reference proteome</keyword>
<dbReference type="GO" id="GO:0042277">
    <property type="term" value="F:peptide binding"/>
    <property type="evidence" value="ECO:0007669"/>
    <property type="project" value="TreeGrafter"/>
</dbReference>
<dbReference type="GO" id="GO:0016020">
    <property type="term" value="C:membrane"/>
    <property type="evidence" value="ECO:0007669"/>
    <property type="project" value="TreeGrafter"/>
</dbReference>
<evidence type="ECO:0000256" key="1">
    <source>
        <dbReference type="SAM" id="SignalP"/>
    </source>
</evidence>
<evidence type="ECO:0000313" key="4">
    <source>
        <dbReference type="EMBL" id="PKD42422.1"/>
    </source>
</evidence>
<dbReference type="AlphaFoldDB" id="A0A2N0VE00"/>
<dbReference type="SUPFAM" id="SSF55486">
    <property type="entry name" value="Metalloproteases ('zincins'), catalytic domain"/>
    <property type="match status" value="1"/>
</dbReference>
<name>A0A2N0VE00_9BACT</name>
<dbReference type="InterPro" id="IPR050344">
    <property type="entry name" value="Peptidase_M1_aminopeptidases"/>
</dbReference>
<protein>
    <submittedName>
        <fullName evidence="4">Peptidase M1</fullName>
    </submittedName>
</protein>
<dbReference type="Pfam" id="PF01433">
    <property type="entry name" value="Peptidase_M1"/>
    <property type="match status" value="1"/>
</dbReference>
<feature type="signal peptide" evidence="1">
    <location>
        <begin position="1"/>
        <end position="21"/>
    </location>
</feature>
<evidence type="ECO:0000313" key="5">
    <source>
        <dbReference type="Proteomes" id="UP000233398"/>
    </source>
</evidence>
<dbReference type="InterPro" id="IPR027268">
    <property type="entry name" value="Peptidase_M4/M1_CTD_sf"/>
</dbReference>
<dbReference type="PANTHER" id="PTHR11533:SF174">
    <property type="entry name" value="PUROMYCIN-SENSITIVE AMINOPEPTIDASE-RELATED"/>
    <property type="match status" value="1"/>
</dbReference>
<dbReference type="GO" id="GO:0005615">
    <property type="term" value="C:extracellular space"/>
    <property type="evidence" value="ECO:0007669"/>
    <property type="project" value="TreeGrafter"/>
</dbReference>
<dbReference type="GO" id="GO:0043171">
    <property type="term" value="P:peptide catabolic process"/>
    <property type="evidence" value="ECO:0007669"/>
    <property type="project" value="TreeGrafter"/>
</dbReference>
<dbReference type="PANTHER" id="PTHR11533">
    <property type="entry name" value="PROTEASE M1 ZINC METALLOPROTEASE"/>
    <property type="match status" value="1"/>
</dbReference>
<dbReference type="RefSeq" id="WP_101074497.1">
    <property type="nucleotide sequence ID" value="NZ_PISP01000007.1"/>
</dbReference>
<dbReference type="Proteomes" id="UP000233398">
    <property type="component" value="Unassembled WGS sequence"/>
</dbReference>
<dbReference type="InterPro" id="IPR045357">
    <property type="entry name" value="Aminopeptidase_N-like_N"/>
</dbReference>
<dbReference type="Gene3D" id="1.10.390.10">
    <property type="entry name" value="Neutral Protease Domain 2"/>
    <property type="match status" value="1"/>
</dbReference>
<feature type="chain" id="PRO_5014703017" evidence="1">
    <location>
        <begin position="22"/>
        <end position="556"/>
    </location>
</feature>
<feature type="domain" description="Aminopeptidase N-like N-terminal" evidence="3">
    <location>
        <begin position="44"/>
        <end position="221"/>
    </location>
</feature>
<comment type="caution">
    <text evidence="4">The sequence shown here is derived from an EMBL/GenBank/DDBJ whole genome shotgun (WGS) entry which is preliminary data.</text>
</comment>
<accession>A0A2N0VE00</accession>
<dbReference type="GO" id="GO:0008270">
    <property type="term" value="F:zinc ion binding"/>
    <property type="evidence" value="ECO:0007669"/>
    <property type="project" value="InterPro"/>
</dbReference>
<dbReference type="GO" id="GO:0005737">
    <property type="term" value="C:cytoplasm"/>
    <property type="evidence" value="ECO:0007669"/>
    <property type="project" value="TreeGrafter"/>
</dbReference>
<proteinExistence type="predicted"/>
<dbReference type="InterPro" id="IPR014782">
    <property type="entry name" value="Peptidase_M1_dom"/>
</dbReference>
<dbReference type="EMBL" id="PISP01000007">
    <property type="protein sequence ID" value="PKD42422.1"/>
    <property type="molecule type" value="Genomic_DNA"/>
</dbReference>
<sequence>MARISLLITAFLLIMSSTATAQEVVYESGGELPPEKSSYDVFFYDLNLKLNPADSTVDGRVGVHFNVVHPTNVVALDLDPKLEISSVNWTEDEPERAVKIERSDTSKTFYVYFPETLQPGRSTALEIEYSGIPRVGDNPPWDGGLVWKRTPSGEPWVGAALQSLGAWVWWPNKDHPTDKADSVAINFTMPDNLVVASNGRDRGVTDHEDGWKTSHWFVSTPINNYNVTVNAAPYETMSETYTSTAGDEMEIKFWYLPEFREESEWLFPQFAEQIRFLEETAGPYPFRADKYGVAHSPYLGMEHQSIIAYGASFENDNLFGQDAGFDDLHQHELAHEWWGNLVTAWDWRDFWIHEGIGTYMQPLYAEHLNGMESYREMMEFLRTRITSNRATAPRESSMSSLDIREGERGGDVYYKGAWFMHTLRYVVGEDHFFEILRKFAYPTEELENTTTGEQVRYATTDDLLYLSEEISGIDLDWLFEVYLRQAELPALNITRAGLQVVMEWDVPNGIDFPMPVEVRINNEMVTLVPENNRITLEIPESADMEADPNHWILKEL</sequence>
<dbReference type="SUPFAM" id="SSF63737">
    <property type="entry name" value="Leukotriene A4 hydrolase N-terminal domain"/>
    <property type="match status" value="1"/>
</dbReference>
<keyword evidence="1" id="KW-0732">Signal</keyword>
<dbReference type="Pfam" id="PF17900">
    <property type="entry name" value="Peptidase_M1_N"/>
    <property type="match status" value="1"/>
</dbReference>
<gene>
    <name evidence="4" type="ORF">CWD77_15395</name>
</gene>
<evidence type="ECO:0000259" key="2">
    <source>
        <dbReference type="Pfam" id="PF01433"/>
    </source>
</evidence>
<evidence type="ECO:0000259" key="3">
    <source>
        <dbReference type="Pfam" id="PF17900"/>
    </source>
</evidence>
<dbReference type="Gene3D" id="2.60.40.1730">
    <property type="entry name" value="tricorn interacting facor f3 domain"/>
    <property type="match status" value="1"/>
</dbReference>
<dbReference type="GO" id="GO:0070006">
    <property type="term" value="F:metalloaminopeptidase activity"/>
    <property type="evidence" value="ECO:0007669"/>
    <property type="project" value="TreeGrafter"/>
</dbReference>
<dbReference type="InterPro" id="IPR042097">
    <property type="entry name" value="Aminopeptidase_N-like_N_sf"/>
</dbReference>
<reference evidence="4 5" key="1">
    <citation type="submission" date="2017-11" db="EMBL/GenBank/DDBJ databases">
        <title>Rhodohalobacter 15182 sp. nov., isolated from a salt lake.</title>
        <authorList>
            <person name="Han S."/>
        </authorList>
    </citation>
    <scope>NUCLEOTIDE SEQUENCE [LARGE SCALE GENOMIC DNA]</scope>
    <source>
        <strain evidence="4 5">15182</strain>
    </source>
</reference>